<evidence type="ECO:0000256" key="1">
    <source>
        <dbReference type="ARBA" id="ARBA00004651"/>
    </source>
</evidence>
<dbReference type="PROSITE" id="PS00217">
    <property type="entry name" value="SUGAR_TRANSPORT_2"/>
    <property type="match status" value="1"/>
</dbReference>
<name>A0A917KJA3_9BACL</name>
<accession>A0A917KJA3</accession>
<feature type="domain" description="Major facilitator superfamily (MFS) profile" evidence="7">
    <location>
        <begin position="31"/>
        <end position="452"/>
    </location>
</feature>
<dbReference type="CDD" id="cd17316">
    <property type="entry name" value="MFS_SV2_like"/>
    <property type="match status" value="1"/>
</dbReference>
<evidence type="ECO:0000313" key="9">
    <source>
        <dbReference type="Proteomes" id="UP000637695"/>
    </source>
</evidence>
<organism evidence="8 9">
    <name type="scientific">Alicyclobacillus cellulosilyticus</name>
    <dbReference type="NCBI Taxonomy" id="1003997"/>
    <lineage>
        <taxon>Bacteria</taxon>
        <taxon>Bacillati</taxon>
        <taxon>Bacillota</taxon>
        <taxon>Bacilli</taxon>
        <taxon>Bacillales</taxon>
        <taxon>Alicyclobacillaceae</taxon>
        <taxon>Alicyclobacillus</taxon>
    </lineage>
</organism>
<dbReference type="PANTHER" id="PTHR23508">
    <property type="entry name" value="CARBOXYLIC ACID TRANSPORTER PROTEIN HOMOLOG"/>
    <property type="match status" value="1"/>
</dbReference>
<reference evidence="8" key="1">
    <citation type="journal article" date="2014" name="Int. J. Syst. Evol. Microbiol.">
        <title>Complete genome sequence of Corynebacterium casei LMG S-19264T (=DSM 44701T), isolated from a smear-ripened cheese.</title>
        <authorList>
            <consortium name="US DOE Joint Genome Institute (JGI-PGF)"/>
            <person name="Walter F."/>
            <person name="Albersmeier A."/>
            <person name="Kalinowski J."/>
            <person name="Ruckert C."/>
        </authorList>
    </citation>
    <scope>NUCLEOTIDE SEQUENCE</scope>
    <source>
        <strain evidence="8">JCM 18487</strain>
    </source>
</reference>
<dbReference type="PANTHER" id="PTHR23508:SF10">
    <property type="entry name" value="CARBOXYLIC ACID TRANSPORTER PROTEIN HOMOLOG"/>
    <property type="match status" value="1"/>
</dbReference>
<comment type="caution">
    <text evidence="8">The sequence shown here is derived from an EMBL/GenBank/DDBJ whole genome shotgun (WGS) entry which is preliminary data.</text>
</comment>
<feature type="transmembrane region" description="Helical" evidence="6">
    <location>
        <begin position="28"/>
        <end position="49"/>
    </location>
</feature>
<evidence type="ECO:0000313" key="8">
    <source>
        <dbReference type="EMBL" id="GGJ13967.1"/>
    </source>
</evidence>
<feature type="transmembrane region" description="Helical" evidence="6">
    <location>
        <begin position="404"/>
        <end position="422"/>
    </location>
</feature>
<feature type="transmembrane region" description="Helical" evidence="6">
    <location>
        <begin position="97"/>
        <end position="116"/>
    </location>
</feature>
<evidence type="ECO:0000256" key="4">
    <source>
        <dbReference type="ARBA" id="ARBA00022989"/>
    </source>
</evidence>
<dbReference type="AlphaFoldDB" id="A0A917KJA3"/>
<dbReference type="GO" id="GO:0046943">
    <property type="term" value="F:carboxylic acid transmembrane transporter activity"/>
    <property type="evidence" value="ECO:0007669"/>
    <property type="project" value="TreeGrafter"/>
</dbReference>
<dbReference type="GO" id="GO:0005886">
    <property type="term" value="C:plasma membrane"/>
    <property type="evidence" value="ECO:0007669"/>
    <property type="project" value="UniProtKB-SubCell"/>
</dbReference>
<keyword evidence="9" id="KW-1185">Reference proteome</keyword>
<keyword evidence="3 6" id="KW-0812">Transmembrane</keyword>
<dbReference type="Gene3D" id="1.20.1250.20">
    <property type="entry name" value="MFS general substrate transporter like domains"/>
    <property type="match status" value="1"/>
</dbReference>
<evidence type="ECO:0000256" key="2">
    <source>
        <dbReference type="ARBA" id="ARBA00022448"/>
    </source>
</evidence>
<proteinExistence type="predicted"/>
<reference evidence="8" key="2">
    <citation type="submission" date="2020-09" db="EMBL/GenBank/DDBJ databases">
        <authorList>
            <person name="Sun Q."/>
            <person name="Ohkuma M."/>
        </authorList>
    </citation>
    <scope>NUCLEOTIDE SEQUENCE</scope>
    <source>
        <strain evidence="8">JCM 18487</strain>
    </source>
</reference>
<dbReference type="EMBL" id="BMOY01000063">
    <property type="protein sequence ID" value="GGJ13967.1"/>
    <property type="molecule type" value="Genomic_DNA"/>
</dbReference>
<feature type="transmembrane region" description="Helical" evidence="6">
    <location>
        <begin position="155"/>
        <end position="179"/>
    </location>
</feature>
<dbReference type="InterPro" id="IPR036259">
    <property type="entry name" value="MFS_trans_sf"/>
</dbReference>
<dbReference type="InterPro" id="IPR005829">
    <property type="entry name" value="Sugar_transporter_CS"/>
</dbReference>
<protein>
    <submittedName>
        <fullName evidence="8">MFS transporter</fullName>
    </submittedName>
</protein>
<dbReference type="Pfam" id="PF00083">
    <property type="entry name" value="Sugar_tr"/>
    <property type="match status" value="1"/>
</dbReference>
<feature type="transmembrane region" description="Helical" evidence="6">
    <location>
        <begin position="275"/>
        <end position="298"/>
    </location>
</feature>
<keyword evidence="2" id="KW-0813">Transport</keyword>
<sequence length="484" mass="52960">MSARLEDKLFEDENLLARLDRIPMTPTLVGLVAILSLVWLAEAFDIGIVGPVVSELKDAWHLSHAQQGLLGIASTLGVVLGMIPAGVIADRFGRRPVVLWGVAFFSVVTLLGAFVHTFWGLWLVRFVAGLGEGAVIPMPYLLLAEFVHTKRRAVSVGYSNGFLTAAYVVPTIAAVWALHRFPADVAWRVPFVMGALPLVLLIPLWLWLPESPRFLLKRGRREEVRRLVERLEDEAGLPHDTTLINRRALVVIHKGANRVANLKLLFKPPYIGRGLLVALQLMGALVLFYIVLTFGATMLQDRGFQADNSILFTGMMMVVGGLGSVLEGYLADSWGRKRVLSLYFLLAGVGCGLFALAQAPAWVLLAAFLTSFFGLGVFPVSKICVSEQFPTRLRGEGVYFSEMFARLLSGVVTLYFIPALLAAWGNRLLFAAIGIALLVLALPFVVFGRETAWISIEEAGTDISFEELEAEANAVLHGAKAPVR</sequence>
<keyword evidence="4 6" id="KW-1133">Transmembrane helix</keyword>
<dbReference type="SUPFAM" id="SSF103473">
    <property type="entry name" value="MFS general substrate transporter"/>
    <property type="match status" value="1"/>
</dbReference>
<feature type="transmembrane region" description="Helical" evidence="6">
    <location>
        <begin position="428"/>
        <end position="447"/>
    </location>
</feature>
<feature type="transmembrane region" description="Helical" evidence="6">
    <location>
        <begin position="185"/>
        <end position="208"/>
    </location>
</feature>
<dbReference type="InterPro" id="IPR005828">
    <property type="entry name" value="MFS_sugar_transport-like"/>
</dbReference>
<evidence type="ECO:0000256" key="3">
    <source>
        <dbReference type="ARBA" id="ARBA00022692"/>
    </source>
</evidence>
<dbReference type="PROSITE" id="PS50850">
    <property type="entry name" value="MFS"/>
    <property type="match status" value="1"/>
</dbReference>
<gene>
    <name evidence="8" type="ORF">GCM10010885_24170</name>
</gene>
<feature type="transmembrane region" description="Helical" evidence="6">
    <location>
        <begin position="69"/>
        <end position="90"/>
    </location>
</feature>
<dbReference type="PROSITE" id="PS00216">
    <property type="entry name" value="SUGAR_TRANSPORT_1"/>
    <property type="match status" value="1"/>
</dbReference>
<evidence type="ECO:0000256" key="6">
    <source>
        <dbReference type="SAM" id="Phobius"/>
    </source>
</evidence>
<dbReference type="Proteomes" id="UP000637695">
    <property type="component" value="Unassembled WGS sequence"/>
</dbReference>
<keyword evidence="5 6" id="KW-0472">Membrane</keyword>
<dbReference type="InterPro" id="IPR020846">
    <property type="entry name" value="MFS_dom"/>
</dbReference>
<evidence type="ECO:0000256" key="5">
    <source>
        <dbReference type="ARBA" id="ARBA00023136"/>
    </source>
</evidence>
<feature type="transmembrane region" description="Helical" evidence="6">
    <location>
        <begin position="363"/>
        <end position="384"/>
    </location>
</feature>
<feature type="transmembrane region" description="Helical" evidence="6">
    <location>
        <begin position="310"/>
        <end position="330"/>
    </location>
</feature>
<feature type="transmembrane region" description="Helical" evidence="6">
    <location>
        <begin position="122"/>
        <end position="143"/>
    </location>
</feature>
<dbReference type="RefSeq" id="WP_229776897.1">
    <property type="nucleotide sequence ID" value="NZ_BMOY01000063.1"/>
</dbReference>
<comment type="subcellular location">
    <subcellularLocation>
        <location evidence="1">Cell membrane</location>
        <topology evidence="1">Multi-pass membrane protein</topology>
    </subcellularLocation>
</comment>
<feature type="transmembrane region" description="Helical" evidence="6">
    <location>
        <begin position="339"/>
        <end position="357"/>
    </location>
</feature>
<evidence type="ECO:0000259" key="7">
    <source>
        <dbReference type="PROSITE" id="PS50850"/>
    </source>
</evidence>